<comment type="caution">
    <text evidence="2">The sequence shown here is derived from an EMBL/GenBank/DDBJ whole genome shotgun (WGS) entry which is preliminary data.</text>
</comment>
<feature type="signal peptide" evidence="1">
    <location>
        <begin position="1"/>
        <end position="19"/>
    </location>
</feature>
<dbReference type="Proteomes" id="UP000824110">
    <property type="component" value="Unassembled WGS sequence"/>
</dbReference>
<dbReference type="AlphaFoldDB" id="A0A9D1MJS8"/>
<evidence type="ECO:0000313" key="3">
    <source>
        <dbReference type="Proteomes" id="UP000824110"/>
    </source>
</evidence>
<sequence length="137" mass="14984">MKRVFAIFLFGVLAMAALAATTALSGCSKDETFTFISLRLDGNGDGTVTAKVTNEFSLGKKIDVCIDLYRSEKEEFGMLVATSGNGSIDFGESIEVTYDTDGGGYFCARAIYIVQNRVRYMDSEILHYDADGNRVKD</sequence>
<evidence type="ECO:0000313" key="2">
    <source>
        <dbReference type="EMBL" id="HIU61556.1"/>
    </source>
</evidence>
<keyword evidence="1" id="KW-0732">Signal</keyword>
<evidence type="ECO:0008006" key="4">
    <source>
        <dbReference type="Google" id="ProtNLM"/>
    </source>
</evidence>
<proteinExistence type="predicted"/>
<gene>
    <name evidence="2" type="ORF">IAB69_02785</name>
</gene>
<reference evidence="2" key="2">
    <citation type="journal article" date="2021" name="PeerJ">
        <title>Extensive microbial diversity within the chicken gut microbiome revealed by metagenomics and culture.</title>
        <authorList>
            <person name="Gilroy R."/>
            <person name="Ravi A."/>
            <person name="Getino M."/>
            <person name="Pursley I."/>
            <person name="Horton D.L."/>
            <person name="Alikhan N.F."/>
            <person name="Baker D."/>
            <person name="Gharbi K."/>
            <person name="Hall N."/>
            <person name="Watson M."/>
            <person name="Adriaenssens E.M."/>
            <person name="Foster-Nyarko E."/>
            <person name="Jarju S."/>
            <person name="Secka A."/>
            <person name="Antonio M."/>
            <person name="Oren A."/>
            <person name="Chaudhuri R.R."/>
            <person name="La Ragione R."/>
            <person name="Hildebrand F."/>
            <person name="Pallen M.J."/>
        </authorList>
    </citation>
    <scope>NUCLEOTIDE SEQUENCE</scope>
    <source>
        <strain evidence="2">CHK195-12923</strain>
    </source>
</reference>
<feature type="chain" id="PRO_5038890607" description="Lipoprotein" evidence="1">
    <location>
        <begin position="20"/>
        <end position="137"/>
    </location>
</feature>
<protein>
    <recommendedName>
        <fullName evidence="4">Lipoprotein</fullName>
    </recommendedName>
</protein>
<dbReference type="PROSITE" id="PS51257">
    <property type="entry name" value="PROKAR_LIPOPROTEIN"/>
    <property type="match status" value="1"/>
</dbReference>
<evidence type="ECO:0000256" key="1">
    <source>
        <dbReference type="SAM" id="SignalP"/>
    </source>
</evidence>
<name>A0A9D1MJS8_9FIRM</name>
<accession>A0A9D1MJS8</accession>
<dbReference type="EMBL" id="DVNE01000024">
    <property type="protein sequence ID" value="HIU61556.1"/>
    <property type="molecule type" value="Genomic_DNA"/>
</dbReference>
<reference evidence="2" key="1">
    <citation type="submission" date="2020-10" db="EMBL/GenBank/DDBJ databases">
        <authorList>
            <person name="Gilroy R."/>
        </authorList>
    </citation>
    <scope>NUCLEOTIDE SEQUENCE</scope>
    <source>
        <strain evidence="2">CHK195-12923</strain>
    </source>
</reference>
<organism evidence="2 3">
    <name type="scientific">Candidatus Coproplasma excrementigallinarum</name>
    <dbReference type="NCBI Taxonomy" id="2840747"/>
    <lineage>
        <taxon>Bacteria</taxon>
        <taxon>Bacillati</taxon>
        <taxon>Bacillota</taxon>
        <taxon>Clostridia</taxon>
        <taxon>Eubacteriales</taxon>
        <taxon>Candidatus Coproplasma</taxon>
    </lineage>
</organism>